<gene>
    <name evidence="5" type="ORF">A176_004831</name>
</gene>
<dbReference type="PATRIC" id="fig|1297742.4.peg.4878"/>
<dbReference type="AlphaFoldDB" id="A0A0H4WYN3"/>
<evidence type="ECO:0000313" key="6">
    <source>
        <dbReference type="Proteomes" id="UP000009026"/>
    </source>
</evidence>
<dbReference type="Pfam" id="PF00196">
    <property type="entry name" value="GerE"/>
    <property type="match status" value="1"/>
</dbReference>
<dbReference type="SUPFAM" id="SSF46894">
    <property type="entry name" value="C-terminal effector domain of the bipartite response regulators"/>
    <property type="match status" value="1"/>
</dbReference>
<evidence type="ECO:0000256" key="3">
    <source>
        <dbReference type="ARBA" id="ARBA00023163"/>
    </source>
</evidence>
<evidence type="ECO:0000256" key="1">
    <source>
        <dbReference type="ARBA" id="ARBA00023015"/>
    </source>
</evidence>
<protein>
    <submittedName>
        <fullName evidence="5">Transcriptional regulator, LuxR family protein</fullName>
    </submittedName>
</protein>
<dbReference type="SMART" id="SM00421">
    <property type="entry name" value="HTH_LUXR"/>
    <property type="match status" value="1"/>
</dbReference>
<dbReference type="KEGG" id="mym:A176_004831"/>
<proteinExistence type="predicted"/>
<keyword evidence="6" id="KW-1185">Reference proteome</keyword>
<accession>A0A0H4WYN3</accession>
<dbReference type="eggNOG" id="COG2197">
    <property type="taxonomic scope" value="Bacteria"/>
</dbReference>
<dbReference type="PANTHER" id="PTHR44688">
    <property type="entry name" value="DNA-BINDING TRANSCRIPTIONAL ACTIVATOR DEVR_DOSR"/>
    <property type="match status" value="1"/>
</dbReference>
<keyword evidence="2" id="KW-0238">DNA-binding</keyword>
<dbReference type="STRING" id="1297742.A176_004831"/>
<dbReference type="GO" id="GO:0006355">
    <property type="term" value="P:regulation of DNA-templated transcription"/>
    <property type="evidence" value="ECO:0007669"/>
    <property type="project" value="InterPro"/>
</dbReference>
<dbReference type="Gene3D" id="1.10.10.10">
    <property type="entry name" value="Winged helix-like DNA-binding domain superfamily/Winged helix DNA-binding domain"/>
    <property type="match status" value="1"/>
</dbReference>
<evidence type="ECO:0000256" key="2">
    <source>
        <dbReference type="ARBA" id="ARBA00023125"/>
    </source>
</evidence>
<dbReference type="GO" id="GO:0003677">
    <property type="term" value="F:DNA binding"/>
    <property type="evidence" value="ECO:0007669"/>
    <property type="project" value="UniProtKB-KW"/>
</dbReference>
<dbReference type="Gene3D" id="3.30.450.40">
    <property type="match status" value="1"/>
</dbReference>
<keyword evidence="1" id="KW-0805">Transcription regulation</keyword>
<feature type="domain" description="HTH luxR-type" evidence="4">
    <location>
        <begin position="292"/>
        <end position="357"/>
    </location>
</feature>
<dbReference type="SUPFAM" id="SSF55781">
    <property type="entry name" value="GAF domain-like"/>
    <property type="match status" value="1"/>
</dbReference>
<dbReference type="InterPro" id="IPR036388">
    <property type="entry name" value="WH-like_DNA-bd_sf"/>
</dbReference>
<dbReference type="PROSITE" id="PS50043">
    <property type="entry name" value="HTH_LUXR_2"/>
    <property type="match status" value="1"/>
</dbReference>
<dbReference type="Proteomes" id="UP000009026">
    <property type="component" value="Chromosome"/>
</dbReference>
<dbReference type="PANTHER" id="PTHR44688:SF16">
    <property type="entry name" value="DNA-BINDING TRANSCRIPTIONAL ACTIVATOR DEVR_DOSR"/>
    <property type="match status" value="1"/>
</dbReference>
<name>A0A0H4WYN3_9BACT</name>
<dbReference type="InterPro" id="IPR016032">
    <property type="entry name" value="Sig_transdc_resp-reg_C-effctor"/>
</dbReference>
<dbReference type="RefSeq" id="WP_002636339.1">
    <property type="nucleotide sequence ID" value="NZ_CP012109.1"/>
</dbReference>
<dbReference type="eggNOG" id="COG2203">
    <property type="taxonomic scope" value="Bacteria"/>
</dbReference>
<dbReference type="OrthoDB" id="5486937at2"/>
<sequence length="360" mass="40835">MNFTSHELILRDKVIEALNSTLSLPKALEAAREHLLALAPADYLGLCLITTAPVVDFRWLTPGPRLPLLDEYPRWADSDFVRAPIFAQPTVVLRDEQMLARRDLESSALYQRSKELDLSLEHVMAVLIPVLPNLLGAFTLYRDRLRSFSDQEAALMSSLTRHFFNAMRNSQEMQTVATGARLLEELYSRTDSAYLVVTPGVREVVRTPRATVLLERWFTAADFHSSGLPNVLKERLEALVGMDADARLASNPWISLHGDSYRVVRFVELPEAEGPRQWALTLHEVPVSIPLPETMRLELTPRQIEIAKGMLRNWSNAQIAAEFNVSEDTVKTHVRDIFKRLGTDNRTDFLYQAAHLNKPL</sequence>
<dbReference type="EMBL" id="CP012109">
    <property type="protein sequence ID" value="AKQ67919.1"/>
    <property type="molecule type" value="Genomic_DNA"/>
</dbReference>
<dbReference type="InterPro" id="IPR029016">
    <property type="entry name" value="GAF-like_dom_sf"/>
</dbReference>
<dbReference type="InterPro" id="IPR000792">
    <property type="entry name" value="Tscrpt_reg_LuxR_C"/>
</dbReference>
<evidence type="ECO:0000313" key="5">
    <source>
        <dbReference type="EMBL" id="AKQ67919.1"/>
    </source>
</evidence>
<keyword evidence="3" id="KW-0804">Transcription</keyword>
<organism evidence="5 6">
    <name type="scientific">Pseudomyxococcus hansupus</name>
    <dbReference type="NCBI Taxonomy" id="1297742"/>
    <lineage>
        <taxon>Bacteria</taxon>
        <taxon>Pseudomonadati</taxon>
        <taxon>Myxococcota</taxon>
        <taxon>Myxococcia</taxon>
        <taxon>Myxococcales</taxon>
        <taxon>Cystobacterineae</taxon>
        <taxon>Myxococcaceae</taxon>
        <taxon>Pseudomyxococcus</taxon>
    </lineage>
</organism>
<reference evidence="5 6" key="1">
    <citation type="journal article" date="2016" name="PLoS ONE">
        <title>Complete Genome Sequence and Comparative Genomics of a Novel Myxobacterium Myxococcus hansupus.</title>
        <authorList>
            <person name="Sharma G."/>
            <person name="Narwani T."/>
            <person name="Subramanian S."/>
        </authorList>
    </citation>
    <scope>NUCLEOTIDE SEQUENCE [LARGE SCALE GENOMIC DNA]</scope>
    <source>
        <strain evidence="6">mixupus</strain>
    </source>
</reference>
<evidence type="ECO:0000259" key="4">
    <source>
        <dbReference type="PROSITE" id="PS50043"/>
    </source>
</evidence>
<dbReference type="CDD" id="cd06170">
    <property type="entry name" value="LuxR_C_like"/>
    <property type="match status" value="1"/>
</dbReference>
<dbReference type="PRINTS" id="PR00038">
    <property type="entry name" value="HTHLUXR"/>
</dbReference>